<sequence>MNLEQLTTLKHKLVTANNFKETWEYFFEHFGGNPHFLKMGKRVTSPLLEAIVTKLGQELFQQSSQANHLLLTEIEAYHFIHGACLLEKHIVTLLFFTDIDMGLFAISMEEMEISLIRFSSMKIEMNNNTFLSPFVSHAIN</sequence>
<proteinExistence type="predicted"/>
<protein>
    <submittedName>
        <fullName evidence="1">Uncharacterized protein</fullName>
    </submittedName>
</protein>
<evidence type="ECO:0000313" key="1">
    <source>
        <dbReference type="EMBL" id="BAP55609.1"/>
    </source>
</evidence>
<evidence type="ECO:0000313" key="2">
    <source>
        <dbReference type="Proteomes" id="UP000031623"/>
    </source>
</evidence>
<keyword evidence="2" id="KW-1185">Reference proteome</keyword>
<dbReference type="OrthoDB" id="5769354at2"/>
<dbReference type="Proteomes" id="UP000031623">
    <property type="component" value="Chromosome"/>
</dbReference>
<accession>A0A090AF19</accession>
<dbReference type="STRING" id="40754.THII_1312"/>
<name>A0A090AF19_9GAMM</name>
<dbReference type="EMBL" id="AP014633">
    <property type="protein sequence ID" value="BAP55609.1"/>
    <property type="molecule type" value="Genomic_DNA"/>
</dbReference>
<dbReference type="HOGENOM" id="CLU_1871084_0_0_6"/>
<reference evidence="1 2" key="1">
    <citation type="journal article" date="2014" name="ISME J.">
        <title>Ecophysiology of Thioploca ingrica as revealed by the complete genome sequence supplemented with proteomic evidence.</title>
        <authorList>
            <person name="Kojima H."/>
            <person name="Ogura Y."/>
            <person name="Yamamoto N."/>
            <person name="Togashi T."/>
            <person name="Mori H."/>
            <person name="Watanabe T."/>
            <person name="Nemoto F."/>
            <person name="Kurokawa K."/>
            <person name="Hayashi T."/>
            <person name="Fukui M."/>
        </authorList>
    </citation>
    <scope>NUCLEOTIDE SEQUENCE [LARGE SCALE GENOMIC DNA]</scope>
</reference>
<dbReference type="AlphaFoldDB" id="A0A090AF19"/>
<gene>
    <name evidence="1" type="ORF">THII_1312</name>
</gene>
<organism evidence="1 2">
    <name type="scientific">Thioploca ingrica</name>
    <dbReference type="NCBI Taxonomy" id="40754"/>
    <lineage>
        <taxon>Bacteria</taxon>
        <taxon>Pseudomonadati</taxon>
        <taxon>Pseudomonadota</taxon>
        <taxon>Gammaproteobacteria</taxon>
        <taxon>Thiotrichales</taxon>
        <taxon>Thiotrichaceae</taxon>
        <taxon>Thioploca</taxon>
    </lineage>
</organism>
<dbReference type="KEGG" id="tig:THII_1312"/>